<dbReference type="PROSITE" id="PS50003">
    <property type="entry name" value="PH_DOMAIN"/>
    <property type="match status" value="1"/>
</dbReference>
<dbReference type="AlphaFoldDB" id="A0AAD5U640"/>
<feature type="domain" description="PH" evidence="2">
    <location>
        <begin position="80"/>
        <end position="191"/>
    </location>
</feature>
<comment type="caution">
    <text evidence="3">The sequence shown here is derived from an EMBL/GenBank/DDBJ whole genome shotgun (WGS) entry which is preliminary data.</text>
</comment>
<dbReference type="EMBL" id="JADGJW010000232">
    <property type="protein sequence ID" value="KAJ3221399.1"/>
    <property type="molecule type" value="Genomic_DNA"/>
</dbReference>
<name>A0AAD5U640_9FUNG</name>
<reference evidence="3" key="1">
    <citation type="submission" date="2020-05" db="EMBL/GenBank/DDBJ databases">
        <title>Phylogenomic resolution of chytrid fungi.</title>
        <authorList>
            <person name="Stajich J.E."/>
            <person name="Amses K."/>
            <person name="Simmons R."/>
            <person name="Seto K."/>
            <person name="Myers J."/>
            <person name="Bonds A."/>
            <person name="Quandt C.A."/>
            <person name="Barry K."/>
            <person name="Liu P."/>
            <person name="Grigoriev I."/>
            <person name="Longcore J.E."/>
            <person name="James T.Y."/>
        </authorList>
    </citation>
    <scope>NUCLEOTIDE SEQUENCE</scope>
    <source>
        <strain evidence="3">JEL0476</strain>
    </source>
</reference>
<feature type="compositionally biased region" description="Polar residues" evidence="1">
    <location>
        <begin position="200"/>
        <end position="219"/>
    </location>
</feature>
<gene>
    <name evidence="3" type="ORF">HK099_003546</name>
</gene>
<dbReference type="InterPro" id="IPR001849">
    <property type="entry name" value="PH_domain"/>
</dbReference>
<sequence length="281" mass="31724">MIQKTLLGTLDELIADIDNFLIHNENPLPALPNSHLLQNNSKHLSIAPSITSSKSSNAFTSTMNNSSTLDGTLRYVSSLSDSFGGWVYKRSQKKKYIILANHTLYIYNSDAFPSATYEDYLPITSVATCQMSKKKLNCLEFKTQFTTKLNKLDDGVAEEELNYLVNKKLEFQFSKTEEMQVWLSCFNEAINEVKNEKNMNPDSIPYSPTSITDSSTLRYNNSSPPTSPRSTLLSPNLSFDDRSSYSDSIIPLSRSKSWGGYRTSRKLSATQTERDILHLYT</sequence>
<feature type="region of interest" description="Disordered" evidence="1">
    <location>
        <begin position="197"/>
        <end position="235"/>
    </location>
</feature>
<dbReference type="CDD" id="cd00821">
    <property type="entry name" value="PH"/>
    <property type="match status" value="1"/>
</dbReference>
<keyword evidence="4" id="KW-1185">Reference proteome</keyword>
<organism evidence="3 4">
    <name type="scientific">Clydaea vesicula</name>
    <dbReference type="NCBI Taxonomy" id="447962"/>
    <lineage>
        <taxon>Eukaryota</taxon>
        <taxon>Fungi</taxon>
        <taxon>Fungi incertae sedis</taxon>
        <taxon>Chytridiomycota</taxon>
        <taxon>Chytridiomycota incertae sedis</taxon>
        <taxon>Chytridiomycetes</taxon>
        <taxon>Lobulomycetales</taxon>
        <taxon>Lobulomycetaceae</taxon>
        <taxon>Clydaea</taxon>
    </lineage>
</organism>
<dbReference type="Gene3D" id="2.30.29.30">
    <property type="entry name" value="Pleckstrin-homology domain (PH domain)/Phosphotyrosine-binding domain (PTB)"/>
    <property type="match status" value="1"/>
</dbReference>
<dbReference type="SUPFAM" id="SSF50729">
    <property type="entry name" value="PH domain-like"/>
    <property type="match status" value="1"/>
</dbReference>
<evidence type="ECO:0000256" key="1">
    <source>
        <dbReference type="SAM" id="MobiDB-lite"/>
    </source>
</evidence>
<protein>
    <recommendedName>
        <fullName evidence="2">PH domain-containing protein</fullName>
    </recommendedName>
</protein>
<feature type="compositionally biased region" description="Low complexity" evidence="1">
    <location>
        <begin position="220"/>
        <end position="235"/>
    </location>
</feature>
<proteinExistence type="predicted"/>
<dbReference type="InterPro" id="IPR011993">
    <property type="entry name" value="PH-like_dom_sf"/>
</dbReference>
<evidence type="ECO:0000259" key="2">
    <source>
        <dbReference type="PROSITE" id="PS50003"/>
    </source>
</evidence>
<evidence type="ECO:0000313" key="3">
    <source>
        <dbReference type="EMBL" id="KAJ3221399.1"/>
    </source>
</evidence>
<dbReference type="Proteomes" id="UP001211065">
    <property type="component" value="Unassembled WGS sequence"/>
</dbReference>
<accession>A0AAD5U640</accession>
<dbReference type="SMART" id="SM00233">
    <property type="entry name" value="PH"/>
    <property type="match status" value="1"/>
</dbReference>
<evidence type="ECO:0000313" key="4">
    <source>
        <dbReference type="Proteomes" id="UP001211065"/>
    </source>
</evidence>